<reference evidence="2" key="1">
    <citation type="journal article" date="2019" name="Int. J. Syst. Evol. Microbiol.">
        <title>The Global Catalogue of Microorganisms (GCM) 10K type strain sequencing project: providing services to taxonomists for standard genome sequencing and annotation.</title>
        <authorList>
            <consortium name="The Broad Institute Genomics Platform"/>
            <consortium name="The Broad Institute Genome Sequencing Center for Infectious Disease"/>
            <person name="Wu L."/>
            <person name="Ma J."/>
        </authorList>
    </citation>
    <scope>NUCLEOTIDE SEQUENCE [LARGE SCALE GENOMIC DNA]</scope>
    <source>
        <strain evidence="2">JCM 17498</strain>
    </source>
</reference>
<keyword evidence="2" id="KW-1185">Reference proteome</keyword>
<dbReference type="Proteomes" id="UP001500523">
    <property type="component" value="Unassembled WGS sequence"/>
</dbReference>
<protein>
    <submittedName>
        <fullName evidence="1">Uncharacterized protein</fullName>
    </submittedName>
</protein>
<dbReference type="Gene3D" id="3.40.50.720">
    <property type="entry name" value="NAD(P)-binding Rossmann-like Domain"/>
    <property type="match status" value="1"/>
</dbReference>
<dbReference type="EMBL" id="BAABBF010000008">
    <property type="protein sequence ID" value="GAA3720483.1"/>
    <property type="molecule type" value="Genomic_DNA"/>
</dbReference>
<evidence type="ECO:0000313" key="2">
    <source>
        <dbReference type="Proteomes" id="UP001500523"/>
    </source>
</evidence>
<dbReference type="SUPFAM" id="SSF51735">
    <property type="entry name" value="NAD(P)-binding Rossmann-fold domains"/>
    <property type="match status" value="1"/>
</dbReference>
<organism evidence="1 2">
    <name type="scientific">Sphingomonas cynarae</name>
    <dbReference type="NCBI Taxonomy" id="930197"/>
    <lineage>
        <taxon>Bacteria</taxon>
        <taxon>Pseudomonadati</taxon>
        <taxon>Pseudomonadota</taxon>
        <taxon>Alphaproteobacteria</taxon>
        <taxon>Sphingomonadales</taxon>
        <taxon>Sphingomonadaceae</taxon>
        <taxon>Sphingomonas</taxon>
    </lineage>
</organism>
<name>A0ABP7EKI6_9SPHN</name>
<proteinExistence type="predicted"/>
<evidence type="ECO:0000313" key="1">
    <source>
        <dbReference type="EMBL" id="GAA3720483.1"/>
    </source>
</evidence>
<accession>A0ABP7EKI6</accession>
<dbReference type="InterPro" id="IPR036291">
    <property type="entry name" value="NAD(P)-bd_dom_sf"/>
</dbReference>
<comment type="caution">
    <text evidence="1">The sequence shown here is derived from an EMBL/GenBank/DDBJ whole genome shotgun (WGS) entry which is preliminary data.</text>
</comment>
<gene>
    <name evidence="1" type="ORF">GCM10022268_30950</name>
</gene>
<sequence length="85" mass="9370">MALEELRGPIKRLSRCLQHGNVGRKDVNHALPYMSLHLTPGLICQRFETDRLGQPDDIADAIEQLVSGKAHWISGQSVRAHGGMA</sequence>